<proteinExistence type="predicted"/>
<feature type="compositionally biased region" description="Low complexity" evidence="1">
    <location>
        <begin position="1"/>
        <end position="12"/>
    </location>
</feature>
<dbReference type="CDD" id="cd14686">
    <property type="entry name" value="bZIP"/>
    <property type="match status" value="1"/>
</dbReference>
<evidence type="ECO:0000313" key="3">
    <source>
        <dbReference type="Proteomes" id="UP000243217"/>
    </source>
</evidence>
<accession>A0A1V9Y599</accession>
<dbReference type="OrthoDB" id="62361at2759"/>
<feature type="region of interest" description="Disordered" evidence="1">
    <location>
        <begin position="1"/>
        <end position="22"/>
    </location>
</feature>
<dbReference type="AlphaFoldDB" id="A0A1V9Y599"/>
<organism evidence="2 3">
    <name type="scientific">Thraustotheca clavata</name>
    <dbReference type="NCBI Taxonomy" id="74557"/>
    <lineage>
        <taxon>Eukaryota</taxon>
        <taxon>Sar</taxon>
        <taxon>Stramenopiles</taxon>
        <taxon>Oomycota</taxon>
        <taxon>Saprolegniomycetes</taxon>
        <taxon>Saprolegniales</taxon>
        <taxon>Achlyaceae</taxon>
        <taxon>Thraustotheca</taxon>
    </lineage>
</organism>
<comment type="caution">
    <text evidence="2">The sequence shown here is derived from an EMBL/GenBank/DDBJ whole genome shotgun (WGS) entry which is preliminary data.</text>
</comment>
<name>A0A1V9Y599_9STRA</name>
<keyword evidence="3" id="KW-1185">Reference proteome</keyword>
<evidence type="ECO:0000313" key="2">
    <source>
        <dbReference type="EMBL" id="OQR80886.1"/>
    </source>
</evidence>
<dbReference type="Proteomes" id="UP000243217">
    <property type="component" value="Unassembled WGS sequence"/>
</dbReference>
<evidence type="ECO:0000256" key="1">
    <source>
        <dbReference type="SAM" id="MobiDB-lite"/>
    </source>
</evidence>
<dbReference type="EMBL" id="JNBS01005109">
    <property type="protein sequence ID" value="OQR80886.1"/>
    <property type="molecule type" value="Genomic_DNA"/>
</dbReference>
<protein>
    <submittedName>
        <fullName evidence="2">Uncharacterized protein</fullName>
    </submittedName>
</protein>
<sequence length="354" mass="41038">MLQRKQASASAPKAKKPQSLAEIKEHQRLQNRLKQQRFRERFFIERDALQDQLKALQRELDALPPKPKAIIKPLSWGEMASIFAEASTEALEEHRGLKAKQRKLTQLTQRMTAWVASMSYNNAPKSLPQGSVWGQTSLLADPGARRLGLDCSFPAFGNLVDTIILDGEHDSVNVVMRIQQEFDLPLQAVYQSMRGPIWSLLRGETRPYMVEFMNEDIVKSIDQNMIYRRTVFNTVESSYYVCREFSTPDRIVFVTGNFYHDEVLPANDQWCNRMCWFVLERVSPTKTRLRTVFFNASYIVQGRYITWREDAEMSEFDLGTGPEEAQQLRFKQALSEAYFPMVHADRHTILEWAT</sequence>
<reference evidence="2 3" key="1">
    <citation type="journal article" date="2014" name="Genome Biol. Evol.">
        <title>The secreted proteins of Achlya hypogyna and Thraustotheca clavata identify the ancestral oomycete secretome and reveal gene acquisitions by horizontal gene transfer.</title>
        <authorList>
            <person name="Misner I."/>
            <person name="Blouin N."/>
            <person name="Leonard G."/>
            <person name="Richards T.A."/>
            <person name="Lane C.E."/>
        </authorList>
    </citation>
    <scope>NUCLEOTIDE SEQUENCE [LARGE SCALE GENOMIC DNA]</scope>
    <source>
        <strain evidence="2 3">ATCC 34112</strain>
    </source>
</reference>
<gene>
    <name evidence="2" type="ORF">THRCLA_11919</name>
</gene>